<organism evidence="1">
    <name type="scientific">hydrothermal vent metagenome</name>
    <dbReference type="NCBI Taxonomy" id="652676"/>
    <lineage>
        <taxon>unclassified sequences</taxon>
        <taxon>metagenomes</taxon>
        <taxon>ecological metagenomes</taxon>
    </lineage>
</organism>
<evidence type="ECO:0000313" key="1">
    <source>
        <dbReference type="EMBL" id="SFZ97304.1"/>
    </source>
</evidence>
<gene>
    <name evidence="1" type="ORF">MNB_SV-5-1129</name>
</gene>
<name>A0A1W1EBA3_9ZZZZ</name>
<reference evidence="1" key="1">
    <citation type="submission" date="2016-10" db="EMBL/GenBank/DDBJ databases">
        <authorList>
            <person name="de Groot N.N."/>
        </authorList>
    </citation>
    <scope>NUCLEOTIDE SEQUENCE</scope>
</reference>
<dbReference type="PANTHER" id="PTHR37560:SF2">
    <property type="entry name" value="DUF711 DOMAIN-CONTAINING PROTEIN"/>
    <property type="match status" value="1"/>
</dbReference>
<dbReference type="Gene3D" id="3.20.70.20">
    <property type="match status" value="1"/>
</dbReference>
<accession>A0A1W1EBA3</accession>
<dbReference type="SUPFAM" id="SSF51998">
    <property type="entry name" value="PFL-like glycyl radical enzymes"/>
    <property type="match status" value="1"/>
</dbReference>
<proteinExistence type="predicted"/>
<protein>
    <recommendedName>
        <fullName evidence="2">DUF711 family protein</fullName>
    </recommendedName>
</protein>
<evidence type="ECO:0008006" key="2">
    <source>
        <dbReference type="Google" id="ProtNLM"/>
    </source>
</evidence>
<dbReference type="InterPro" id="IPR007841">
    <property type="entry name" value="UPF0210"/>
</dbReference>
<sequence>MQNKDLCKIRTITSFLTLTKDKSTWEEKIKEATVFGGDLSKKFNKNGYEVQSIRIVTNAFGEYLDTSSLQSTIKDMQILSDLLNSDTMPDIRIRFAIGEAKTLQEIEMLPTLIQKFGDFCNVCVNVDVDELGMPNNDLTLSCAKVVKEIGEITQNGEGNFNFTINYNCKPLIPYFPASYHNSNDDNCFVLGLETPDLLVKALKSLDHENNHNKKLKKSYKIMHQSLQYHIDNIVEITENFSHKYKTKFSGIDTSAAPSKNCSSMVDVYKLLGVPYFGAAGTVEASSLLTKVFKSIKNCELIGFSGLMLAVVEDEGLAQATKDNQFDIRSLLTYSSVCGIGLDTVPIEGDTSAQKIADICRDTGIMAFRLNKPLTVRVFPIPGLKAGDMTKFQSDDLCNSAVLSVP</sequence>
<dbReference type="AlphaFoldDB" id="A0A1W1EBA3"/>
<dbReference type="EMBL" id="FPKX01000002">
    <property type="protein sequence ID" value="SFZ97304.1"/>
    <property type="molecule type" value="Genomic_DNA"/>
</dbReference>
<dbReference type="PANTHER" id="PTHR37560">
    <property type="entry name" value="UPF0210 PROTEIN SPR0218"/>
    <property type="match status" value="1"/>
</dbReference>
<dbReference type="Pfam" id="PF05167">
    <property type="entry name" value="DUF711"/>
    <property type="match status" value="1"/>
</dbReference>